<accession>A0A4R4YHM8</accession>
<organism evidence="2 3">
    <name type="scientific">Kribbella antibiotica</name>
    <dbReference type="NCBI Taxonomy" id="190195"/>
    <lineage>
        <taxon>Bacteria</taxon>
        <taxon>Bacillati</taxon>
        <taxon>Actinomycetota</taxon>
        <taxon>Actinomycetes</taxon>
        <taxon>Propionibacteriales</taxon>
        <taxon>Kribbellaceae</taxon>
        <taxon>Kribbella</taxon>
    </lineage>
</organism>
<sequence length="130" mass="13602">MSAIDVVGKYGAAAAAGDLEALAATLHPDAVWHQPGANQTSGDHVGPEAIVAHLGRFFALSNGTFALVTESATESGNLVSTTVRFTAQRDGVPDLDQHGVDVFRVDGDKIAEIWLIGEDQAVEDAFWGTV</sequence>
<dbReference type="EMBL" id="SMKX01000239">
    <property type="protein sequence ID" value="TDD44388.1"/>
    <property type="molecule type" value="Genomic_DNA"/>
</dbReference>
<evidence type="ECO:0000313" key="2">
    <source>
        <dbReference type="EMBL" id="TDD44388.1"/>
    </source>
</evidence>
<dbReference type="OrthoDB" id="8375282at2"/>
<keyword evidence="3" id="KW-1185">Reference proteome</keyword>
<dbReference type="Pfam" id="PF12680">
    <property type="entry name" value="SnoaL_2"/>
    <property type="match status" value="1"/>
</dbReference>
<evidence type="ECO:0000313" key="3">
    <source>
        <dbReference type="Proteomes" id="UP000295124"/>
    </source>
</evidence>
<feature type="domain" description="SnoaL-like" evidence="1">
    <location>
        <begin position="10"/>
        <end position="113"/>
    </location>
</feature>
<dbReference type="SUPFAM" id="SSF54427">
    <property type="entry name" value="NTF2-like"/>
    <property type="match status" value="1"/>
</dbReference>
<reference evidence="2 3" key="1">
    <citation type="submission" date="2019-03" db="EMBL/GenBank/DDBJ databases">
        <title>Draft genome sequences of novel Actinobacteria.</title>
        <authorList>
            <person name="Sahin N."/>
            <person name="Ay H."/>
            <person name="Saygin H."/>
        </authorList>
    </citation>
    <scope>NUCLEOTIDE SEQUENCE [LARGE SCALE GENOMIC DNA]</scope>
    <source>
        <strain evidence="2 3">JCM 13523</strain>
    </source>
</reference>
<dbReference type="InterPro" id="IPR037401">
    <property type="entry name" value="SnoaL-like"/>
</dbReference>
<dbReference type="RefSeq" id="WP_132177572.1">
    <property type="nucleotide sequence ID" value="NZ_SMKX01000239.1"/>
</dbReference>
<comment type="caution">
    <text evidence="2">The sequence shown here is derived from an EMBL/GenBank/DDBJ whole genome shotgun (WGS) entry which is preliminary data.</text>
</comment>
<dbReference type="Gene3D" id="3.10.450.50">
    <property type="match status" value="1"/>
</dbReference>
<dbReference type="CDD" id="cd00531">
    <property type="entry name" value="NTF2_like"/>
    <property type="match status" value="1"/>
</dbReference>
<evidence type="ECO:0000259" key="1">
    <source>
        <dbReference type="Pfam" id="PF12680"/>
    </source>
</evidence>
<protein>
    <submittedName>
        <fullName evidence="2">Nuclear transport factor 2 family protein</fullName>
    </submittedName>
</protein>
<dbReference type="InterPro" id="IPR032710">
    <property type="entry name" value="NTF2-like_dom_sf"/>
</dbReference>
<dbReference type="AlphaFoldDB" id="A0A4R4YHM8"/>
<gene>
    <name evidence="2" type="ORF">E1263_40810</name>
</gene>
<proteinExistence type="predicted"/>
<dbReference type="Proteomes" id="UP000295124">
    <property type="component" value="Unassembled WGS sequence"/>
</dbReference>
<name>A0A4R4YHM8_9ACTN</name>